<feature type="transmembrane region" description="Helical" evidence="8">
    <location>
        <begin position="71"/>
        <end position="93"/>
    </location>
</feature>
<reference evidence="9" key="1">
    <citation type="submission" date="2014-08" db="EMBL/GenBank/DDBJ databases">
        <authorList>
            <person name="Sharma Rahul"/>
            <person name="Thines Marco"/>
        </authorList>
    </citation>
    <scope>NUCLEOTIDE SEQUENCE</scope>
</reference>
<comment type="subcellular location">
    <subcellularLocation>
        <location evidence="8">Golgi apparatus membrane</location>
        <topology evidence="8">Multi-pass membrane protein</topology>
    </subcellularLocation>
    <subcellularLocation>
        <location evidence="1">Membrane</location>
        <topology evidence="1">Multi-pass membrane protein</topology>
    </subcellularLocation>
</comment>
<dbReference type="Pfam" id="PF04178">
    <property type="entry name" value="Got1"/>
    <property type="match status" value="1"/>
</dbReference>
<protein>
    <recommendedName>
        <fullName evidence="8">Protein transport protein SFT2</fullName>
    </recommendedName>
</protein>
<evidence type="ECO:0000256" key="6">
    <source>
        <dbReference type="ARBA" id="ARBA00023136"/>
    </source>
</evidence>
<evidence type="ECO:0000256" key="5">
    <source>
        <dbReference type="ARBA" id="ARBA00022989"/>
    </source>
</evidence>
<keyword evidence="6 8" id="KW-0472">Membrane</keyword>
<dbReference type="EMBL" id="LN483166">
    <property type="protein sequence ID" value="CED84519.1"/>
    <property type="molecule type" value="Genomic_DNA"/>
</dbReference>
<sequence>MSGWLNLDTGRLGSGGTGGIDLNLTPEKSAFEFMGLTWTQRLMGFGACLGLGFVVSLIGAVLLFIGSTISFAFLYAVGCIISLIGTGFLVGFLKQFKMMFAPVRLVATAIFLGSLVMCFIAAFVLGNAVLCIVFVIISYLAFAWYSLSYVPYARSLVKNAVSKFVG</sequence>
<evidence type="ECO:0000256" key="4">
    <source>
        <dbReference type="ARBA" id="ARBA00022927"/>
    </source>
</evidence>
<comment type="function">
    <text evidence="8">Nonessential protein required for the fusion of transport vesicles derived from the endocytic pathway with the Golgi complex.</text>
</comment>
<evidence type="ECO:0000256" key="7">
    <source>
        <dbReference type="ARBA" id="ARBA00025800"/>
    </source>
</evidence>
<organism evidence="9">
    <name type="scientific">Phaffia rhodozyma</name>
    <name type="common">Yeast</name>
    <name type="synonym">Xanthophyllomyces dendrorhous</name>
    <dbReference type="NCBI Taxonomy" id="264483"/>
    <lineage>
        <taxon>Eukaryota</taxon>
        <taxon>Fungi</taxon>
        <taxon>Dikarya</taxon>
        <taxon>Basidiomycota</taxon>
        <taxon>Agaricomycotina</taxon>
        <taxon>Tremellomycetes</taxon>
        <taxon>Cystofilobasidiales</taxon>
        <taxon>Mrakiaceae</taxon>
        <taxon>Phaffia</taxon>
    </lineage>
</organism>
<dbReference type="InterPro" id="IPR007305">
    <property type="entry name" value="Vesicle_transpt_Got1/SFT2"/>
</dbReference>
<keyword evidence="4 8" id="KW-0653">Protein transport</keyword>
<evidence type="ECO:0000256" key="8">
    <source>
        <dbReference type="RuleBase" id="RU363111"/>
    </source>
</evidence>
<dbReference type="GO" id="GO:0015031">
    <property type="term" value="P:protein transport"/>
    <property type="evidence" value="ECO:0007669"/>
    <property type="project" value="UniProtKB-KW"/>
</dbReference>
<name>A0A0F7SUW5_PHARH</name>
<evidence type="ECO:0000256" key="3">
    <source>
        <dbReference type="ARBA" id="ARBA00022692"/>
    </source>
</evidence>
<dbReference type="InterPro" id="IPR011691">
    <property type="entry name" value="Vesicle_transpt_SFT2"/>
</dbReference>
<evidence type="ECO:0000256" key="2">
    <source>
        <dbReference type="ARBA" id="ARBA00022448"/>
    </source>
</evidence>
<keyword evidence="2 8" id="KW-0813">Transport</keyword>
<proteinExistence type="inferred from homology"/>
<dbReference type="AlphaFoldDB" id="A0A0F7SUW5"/>
<keyword evidence="3 8" id="KW-0812">Transmembrane</keyword>
<dbReference type="PANTHER" id="PTHR23137">
    <property type="entry name" value="VESICLE TRANSPORT PROTEIN-RELATED"/>
    <property type="match status" value="1"/>
</dbReference>
<feature type="transmembrane region" description="Helical" evidence="8">
    <location>
        <begin position="105"/>
        <end position="126"/>
    </location>
</feature>
<dbReference type="GO" id="GO:0000139">
    <property type="term" value="C:Golgi membrane"/>
    <property type="evidence" value="ECO:0007669"/>
    <property type="project" value="UniProtKB-SubCell"/>
</dbReference>
<keyword evidence="5 8" id="KW-1133">Transmembrane helix</keyword>
<evidence type="ECO:0000256" key="1">
    <source>
        <dbReference type="ARBA" id="ARBA00004141"/>
    </source>
</evidence>
<keyword evidence="8" id="KW-0333">Golgi apparatus</keyword>
<evidence type="ECO:0000313" key="9">
    <source>
        <dbReference type="EMBL" id="CED84519.1"/>
    </source>
</evidence>
<dbReference type="GO" id="GO:0016192">
    <property type="term" value="P:vesicle-mediated transport"/>
    <property type="evidence" value="ECO:0007669"/>
    <property type="project" value="InterPro"/>
</dbReference>
<feature type="transmembrane region" description="Helical" evidence="8">
    <location>
        <begin position="42"/>
        <end position="65"/>
    </location>
</feature>
<accession>A0A0F7SUW5</accession>
<dbReference type="PANTHER" id="PTHR23137:SF6">
    <property type="entry name" value="VESICLE TRANSPORT PROTEIN"/>
    <property type="match status" value="1"/>
</dbReference>
<feature type="transmembrane region" description="Helical" evidence="8">
    <location>
        <begin position="132"/>
        <end position="153"/>
    </location>
</feature>
<comment type="similarity">
    <text evidence="7 8">Belongs to the SFT2 family.</text>
</comment>